<reference evidence="1 2" key="1">
    <citation type="submission" date="2021-05" db="EMBL/GenBank/DDBJ databases">
        <title>Kineosporia and Streptomyces sp. nov. two new marine actinobacteria isolated from Coral.</title>
        <authorList>
            <person name="Buangrab K."/>
            <person name="Sutthacheep M."/>
            <person name="Yeemin T."/>
            <person name="Harunari E."/>
            <person name="Igarashi Y."/>
            <person name="Kanchanasin P."/>
            <person name="Tanasupawat S."/>
            <person name="Phongsopitanun W."/>
        </authorList>
    </citation>
    <scope>NUCLEOTIDE SEQUENCE [LARGE SCALE GENOMIC DNA]</scope>
    <source>
        <strain evidence="1 2">J2-2</strain>
    </source>
</reference>
<organism evidence="1 2">
    <name type="scientific">Kineosporia corallincola</name>
    <dbReference type="NCBI Taxonomy" id="2835133"/>
    <lineage>
        <taxon>Bacteria</taxon>
        <taxon>Bacillati</taxon>
        <taxon>Actinomycetota</taxon>
        <taxon>Actinomycetes</taxon>
        <taxon>Kineosporiales</taxon>
        <taxon>Kineosporiaceae</taxon>
        <taxon>Kineosporia</taxon>
    </lineage>
</organism>
<dbReference type="RefSeq" id="WP_214157536.1">
    <property type="nucleotide sequence ID" value="NZ_JAHBAY010000008.1"/>
</dbReference>
<name>A0ABS5TJG0_9ACTN</name>
<evidence type="ECO:0000313" key="1">
    <source>
        <dbReference type="EMBL" id="MBT0771240.1"/>
    </source>
</evidence>
<gene>
    <name evidence="1" type="ORF">KIH74_20035</name>
</gene>
<accession>A0ABS5TJG0</accession>
<dbReference type="Proteomes" id="UP001197247">
    <property type="component" value="Unassembled WGS sequence"/>
</dbReference>
<dbReference type="EMBL" id="JAHBAY010000008">
    <property type="protein sequence ID" value="MBT0771240.1"/>
    <property type="molecule type" value="Genomic_DNA"/>
</dbReference>
<sequence>MYERIRFWNILPFVRFRYPRRAVAGCFCVTPDELKRIQGSNSANEIRSILKLRFVEEVNEGEPPADIDLREVRHIDSKEMIDLSKSQEQAATAGGRFRKIVVDSDGPIVVGNKIIVTEKRHIEKIRALNASIAARKARRDLAEGAGDGPSQAERV</sequence>
<keyword evidence="2" id="KW-1185">Reference proteome</keyword>
<comment type="caution">
    <text evidence="1">The sequence shown here is derived from an EMBL/GenBank/DDBJ whole genome shotgun (WGS) entry which is preliminary data.</text>
</comment>
<protein>
    <submittedName>
        <fullName evidence="1">Uncharacterized protein</fullName>
    </submittedName>
</protein>
<proteinExistence type="predicted"/>
<evidence type="ECO:0000313" key="2">
    <source>
        <dbReference type="Proteomes" id="UP001197247"/>
    </source>
</evidence>